<dbReference type="EMBL" id="KB822712">
    <property type="protein sequence ID" value="ETN45689.1"/>
    <property type="molecule type" value="Genomic_DNA"/>
</dbReference>
<accession>W2SCM9</accession>
<dbReference type="VEuPathDB" id="FungiDB:HMPREF1541_09522"/>
<name>W2SCM9_CYPE1</name>
<gene>
    <name evidence="1" type="ORF">HMPREF1541_09522</name>
</gene>
<dbReference type="GeneID" id="19976861"/>
<dbReference type="HOGENOM" id="CLU_912217_0_0_1"/>
<protein>
    <submittedName>
        <fullName evidence="1">Uncharacterized protein</fullName>
    </submittedName>
</protein>
<dbReference type="InParanoid" id="W2SCM9"/>
<reference evidence="1 2" key="1">
    <citation type="submission" date="2013-03" db="EMBL/GenBank/DDBJ databases">
        <title>The Genome Sequence of Phialophora europaea CBS 101466.</title>
        <authorList>
            <consortium name="The Broad Institute Genomics Platform"/>
            <person name="Cuomo C."/>
            <person name="de Hoog S."/>
            <person name="Gorbushina A."/>
            <person name="Walker B."/>
            <person name="Young S.K."/>
            <person name="Zeng Q."/>
            <person name="Gargeya S."/>
            <person name="Fitzgerald M."/>
            <person name="Haas B."/>
            <person name="Abouelleil A."/>
            <person name="Allen A.W."/>
            <person name="Alvarado L."/>
            <person name="Arachchi H.M."/>
            <person name="Berlin A.M."/>
            <person name="Chapman S.B."/>
            <person name="Gainer-Dewar J."/>
            <person name="Goldberg J."/>
            <person name="Griggs A."/>
            <person name="Gujja S."/>
            <person name="Hansen M."/>
            <person name="Howarth C."/>
            <person name="Imamovic A."/>
            <person name="Ireland A."/>
            <person name="Larimer J."/>
            <person name="McCowan C."/>
            <person name="Murphy C."/>
            <person name="Pearson M."/>
            <person name="Poon T.W."/>
            <person name="Priest M."/>
            <person name="Roberts A."/>
            <person name="Saif S."/>
            <person name="Shea T."/>
            <person name="Sisk P."/>
            <person name="Sykes S."/>
            <person name="Wortman J."/>
            <person name="Nusbaum C."/>
            <person name="Birren B."/>
        </authorList>
    </citation>
    <scope>NUCLEOTIDE SEQUENCE [LARGE SCALE GENOMIC DNA]</scope>
    <source>
        <strain evidence="1 2">CBS 101466</strain>
    </source>
</reference>
<dbReference type="RefSeq" id="XP_008712417.1">
    <property type="nucleotide sequence ID" value="XM_008714195.1"/>
</dbReference>
<sequence>MAFTKVTLPLPTEVCEVVYERLFSSLEPTLTLGIVSPIYPRDNSALALLGVSRRTRQQSAYHLLRHLRLSVDSRSLHYYLSKPRSVPLPIWDVRQLTIRMGAAKSFSCPATVFRKFPNLKKLTINLELSTLATTLCQSDRPADRGLFHHMLVIAIKQLKRTYTNTSDLVPAFAAMAEAKKVELELVFSGANLPTITTDVVLEKVRLSDGKGVHDQDLSGANDGWWDRHFERCVGALAQAKAQAEENLESMVNLRATPEYAPLALFGDDVAVGGEKPSMTLSLRPATNSSRWIRVGEDRNGPPHWW</sequence>
<organism evidence="1 2">
    <name type="scientific">Cyphellophora europaea (strain CBS 101466)</name>
    <name type="common">Phialophora europaea</name>
    <dbReference type="NCBI Taxonomy" id="1220924"/>
    <lineage>
        <taxon>Eukaryota</taxon>
        <taxon>Fungi</taxon>
        <taxon>Dikarya</taxon>
        <taxon>Ascomycota</taxon>
        <taxon>Pezizomycotina</taxon>
        <taxon>Eurotiomycetes</taxon>
        <taxon>Chaetothyriomycetidae</taxon>
        <taxon>Chaetothyriales</taxon>
        <taxon>Cyphellophoraceae</taxon>
        <taxon>Cyphellophora</taxon>
    </lineage>
</organism>
<dbReference type="AlphaFoldDB" id="W2SCM9"/>
<keyword evidence="2" id="KW-1185">Reference proteome</keyword>
<evidence type="ECO:0000313" key="2">
    <source>
        <dbReference type="Proteomes" id="UP000030752"/>
    </source>
</evidence>
<evidence type="ECO:0000313" key="1">
    <source>
        <dbReference type="EMBL" id="ETN45689.1"/>
    </source>
</evidence>
<proteinExistence type="predicted"/>
<dbReference type="Proteomes" id="UP000030752">
    <property type="component" value="Unassembled WGS sequence"/>
</dbReference>